<dbReference type="Gene3D" id="1.10.150.50">
    <property type="entry name" value="Transcription Factor, Ets-1"/>
    <property type="match status" value="2"/>
</dbReference>
<dbReference type="PROSITE" id="PS50088">
    <property type="entry name" value="ANK_REPEAT"/>
    <property type="match status" value="4"/>
</dbReference>
<sequence length="455" mass="50806">MRPSAPKSKKATLESHYENWCKEGNLKKISELLQASPEILNLQDNHLGLTLLANSTKYGQTELCQYLLTQGADPNLSNIIGETPLHIAVDNSDFDLAELLLQHKAEPNCMTIDGETPLHHSAFIGDRKIMNILLSYGADPNIIDTTLGRSPLHCAVQCEHSECVQLLLSYGADVTIEDKEGCSPMSTCENIEILKLLEDTRDKTLKNSLHSIPEAHSSDEDKNSYRYSYTSSSASINFSITDSSFASLASEVIPTKKFGSENTTLNVKTSHSEDFKLIKFLKSIKMLAYKDKLIFEGFDDMDLLAYQMSSPLPITHEVLESIGIIKHGHRARILMKLEQTLGVVVNKVQNKNIVNSGWECCQPKHTYTPGVNNLKDWLGLLKLDKYLKMFEQAGYEDLQFLVSLMNSRYPIDDGLLVKIGVDKLGYRMRVLGKLMEDAKNITSRSAAGKEACNLL</sequence>
<dbReference type="Proteomes" id="UP000187209">
    <property type="component" value="Unassembled WGS sequence"/>
</dbReference>
<evidence type="ECO:0000313" key="10">
    <source>
        <dbReference type="EMBL" id="OMJ65859.1"/>
    </source>
</evidence>
<keyword evidence="11" id="KW-1185">Reference proteome</keyword>
<dbReference type="OrthoDB" id="430364at2759"/>
<dbReference type="PROSITE" id="PS50297">
    <property type="entry name" value="ANK_REP_REGION"/>
    <property type="match status" value="3"/>
</dbReference>
<name>A0A1R2AMZ4_9CILI</name>
<keyword evidence="3" id="KW-0548">Nucleotidyltransferase</keyword>
<evidence type="ECO:0000256" key="2">
    <source>
        <dbReference type="ARBA" id="ARBA00022676"/>
    </source>
</evidence>
<dbReference type="InterPro" id="IPR002110">
    <property type="entry name" value="Ankyrin_rpt"/>
</dbReference>
<feature type="repeat" description="ANK" evidence="8">
    <location>
        <begin position="147"/>
        <end position="179"/>
    </location>
</feature>
<protein>
    <recommendedName>
        <fullName evidence="1">NAD(+) ADP-ribosyltransferase</fullName>
        <ecNumber evidence="1">2.4.2.30</ecNumber>
    </recommendedName>
</protein>
<evidence type="ECO:0000313" key="11">
    <source>
        <dbReference type="Proteomes" id="UP000187209"/>
    </source>
</evidence>
<comment type="similarity">
    <text evidence="6">Belongs to the ARTD/PARP family.</text>
</comment>
<evidence type="ECO:0000256" key="3">
    <source>
        <dbReference type="ARBA" id="ARBA00022695"/>
    </source>
</evidence>
<keyword evidence="3" id="KW-0808">Transferase</keyword>
<gene>
    <name evidence="10" type="ORF">SteCoe_37517</name>
</gene>
<evidence type="ECO:0000256" key="1">
    <source>
        <dbReference type="ARBA" id="ARBA00012020"/>
    </source>
</evidence>
<dbReference type="InterPro" id="IPR013761">
    <property type="entry name" value="SAM/pointed_sf"/>
</dbReference>
<evidence type="ECO:0000259" key="9">
    <source>
        <dbReference type="PROSITE" id="PS50105"/>
    </source>
</evidence>
<keyword evidence="2" id="KW-0328">Glycosyltransferase</keyword>
<evidence type="ECO:0000256" key="7">
    <source>
        <dbReference type="ARBA" id="ARBA00033987"/>
    </source>
</evidence>
<organism evidence="10 11">
    <name type="scientific">Stentor coeruleus</name>
    <dbReference type="NCBI Taxonomy" id="5963"/>
    <lineage>
        <taxon>Eukaryota</taxon>
        <taxon>Sar</taxon>
        <taxon>Alveolata</taxon>
        <taxon>Ciliophora</taxon>
        <taxon>Postciliodesmatophora</taxon>
        <taxon>Heterotrichea</taxon>
        <taxon>Heterotrichida</taxon>
        <taxon>Stentoridae</taxon>
        <taxon>Stentor</taxon>
    </lineage>
</organism>
<evidence type="ECO:0000256" key="6">
    <source>
        <dbReference type="ARBA" id="ARBA00024347"/>
    </source>
</evidence>
<accession>A0A1R2AMZ4</accession>
<dbReference type="AlphaFoldDB" id="A0A1R2AMZ4"/>
<keyword evidence="4" id="KW-0677">Repeat</keyword>
<proteinExistence type="inferred from homology"/>
<dbReference type="InterPro" id="IPR001660">
    <property type="entry name" value="SAM"/>
</dbReference>
<keyword evidence="5 8" id="KW-0040">ANK repeat</keyword>
<comment type="caution">
    <text evidence="10">The sequence shown here is derived from an EMBL/GenBank/DDBJ whole genome shotgun (WGS) entry which is preliminary data.</text>
</comment>
<evidence type="ECO:0000256" key="5">
    <source>
        <dbReference type="ARBA" id="ARBA00023043"/>
    </source>
</evidence>
<feature type="repeat" description="ANK" evidence="8">
    <location>
        <begin position="113"/>
        <end position="145"/>
    </location>
</feature>
<dbReference type="Pfam" id="PF07647">
    <property type="entry name" value="SAM_2"/>
    <property type="match status" value="1"/>
</dbReference>
<feature type="domain" description="SAM" evidence="9">
    <location>
        <begin position="369"/>
        <end position="440"/>
    </location>
</feature>
<dbReference type="GO" id="GO:0016779">
    <property type="term" value="F:nucleotidyltransferase activity"/>
    <property type="evidence" value="ECO:0007669"/>
    <property type="project" value="UniProtKB-KW"/>
</dbReference>
<dbReference type="PANTHER" id="PTHR24171">
    <property type="entry name" value="ANKYRIN REPEAT DOMAIN-CONTAINING PROTEIN 39-RELATED"/>
    <property type="match status" value="1"/>
</dbReference>
<comment type="catalytic activity">
    <reaction evidence="7">
        <text>NAD(+) + (ADP-D-ribosyl)n-acceptor = nicotinamide + (ADP-D-ribosyl)n+1-acceptor + H(+).</text>
        <dbReference type="EC" id="2.4.2.30"/>
    </reaction>
</comment>
<dbReference type="SMART" id="SM00454">
    <property type="entry name" value="SAM"/>
    <property type="match status" value="2"/>
</dbReference>
<reference evidence="10 11" key="1">
    <citation type="submission" date="2016-11" db="EMBL/GenBank/DDBJ databases">
        <title>The macronuclear genome of Stentor coeruleus: a giant cell with tiny introns.</title>
        <authorList>
            <person name="Slabodnick M."/>
            <person name="Ruby J.G."/>
            <person name="Reiff S.B."/>
            <person name="Swart E.C."/>
            <person name="Gosai S."/>
            <person name="Prabakaran S."/>
            <person name="Witkowska E."/>
            <person name="Larue G.E."/>
            <person name="Fisher S."/>
            <person name="Freeman R.M."/>
            <person name="Gunawardena J."/>
            <person name="Chu W."/>
            <person name="Stover N.A."/>
            <person name="Gregory B.D."/>
            <person name="Nowacki M."/>
            <person name="Derisi J."/>
            <person name="Roy S.W."/>
            <person name="Marshall W.F."/>
            <person name="Sood P."/>
        </authorList>
    </citation>
    <scope>NUCLEOTIDE SEQUENCE [LARGE SCALE GENOMIC DNA]</scope>
    <source>
        <strain evidence="10">WM001</strain>
    </source>
</reference>
<dbReference type="InterPro" id="IPR036770">
    <property type="entry name" value="Ankyrin_rpt-contain_sf"/>
</dbReference>
<evidence type="ECO:0000256" key="4">
    <source>
        <dbReference type="ARBA" id="ARBA00022737"/>
    </source>
</evidence>
<dbReference type="GO" id="GO:0003950">
    <property type="term" value="F:NAD+ poly-ADP-ribosyltransferase activity"/>
    <property type="evidence" value="ECO:0007669"/>
    <property type="project" value="UniProtKB-EC"/>
</dbReference>
<evidence type="ECO:0000256" key="8">
    <source>
        <dbReference type="PROSITE-ProRule" id="PRU00023"/>
    </source>
</evidence>
<dbReference type="EC" id="2.4.2.30" evidence="1"/>
<dbReference type="SMART" id="SM00248">
    <property type="entry name" value="ANK"/>
    <property type="match status" value="4"/>
</dbReference>
<feature type="repeat" description="ANK" evidence="8">
    <location>
        <begin position="47"/>
        <end position="79"/>
    </location>
</feature>
<dbReference type="EMBL" id="MPUH01001912">
    <property type="protein sequence ID" value="OMJ65859.1"/>
    <property type="molecule type" value="Genomic_DNA"/>
</dbReference>
<feature type="repeat" description="ANK" evidence="8">
    <location>
        <begin position="80"/>
        <end position="112"/>
    </location>
</feature>
<dbReference type="Pfam" id="PF12796">
    <property type="entry name" value="Ank_2"/>
    <property type="match status" value="1"/>
</dbReference>
<dbReference type="PROSITE" id="PS50105">
    <property type="entry name" value="SAM_DOMAIN"/>
    <property type="match status" value="1"/>
</dbReference>
<dbReference type="PRINTS" id="PR01415">
    <property type="entry name" value="ANKYRIN"/>
</dbReference>
<dbReference type="SUPFAM" id="SSF48403">
    <property type="entry name" value="Ankyrin repeat"/>
    <property type="match status" value="1"/>
</dbReference>
<dbReference type="Gene3D" id="1.25.40.20">
    <property type="entry name" value="Ankyrin repeat-containing domain"/>
    <property type="match status" value="1"/>
</dbReference>
<dbReference type="SUPFAM" id="SSF47769">
    <property type="entry name" value="SAM/Pointed domain"/>
    <property type="match status" value="2"/>
</dbReference>
<dbReference type="Pfam" id="PF13637">
    <property type="entry name" value="Ank_4"/>
    <property type="match status" value="1"/>
</dbReference>